<dbReference type="SMART" id="SM00868">
    <property type="entry name" value="zf-AD"/>
    <property type="match status" value="1"/>
</dbReference>
<feature type="domain" description="ZAD" evidence="13">
    <location>
        <begin position="50"/>
        <end position="122"/>
    </location>
</feature>
<accession>A0A9N9RDM8</accession>
<dbReference type="PANTHER" id="PTHR16515">
    <property type="entry name" value="PR DOMAIN ZINC FINGER PROTEIN"/>
    <property type="match status" value="1"/>
</dbReference>
<dbReference type="SUPFAM" id="SSF57716">
    <property type="entry name" value="Glucocorticoid receptor-like (DNA-binding domain)"/>
    <property type="match status" value="1"/>
</dbReference>
<keyword evidence="5 10" id="KW-0862">Zinc</keyword>
<dbReference type="GO" id="GO:0006355">
    <property type="term" value="P:regulation of DNA-templated transcription"/>
    <property type="evidence" value="ECO:0007669"/>
    <property type="project" value="UniProtKB-ARBA"/>
</dbReference>
<evidence type="ECO:0000313" key="14">
    <source>
        <dbReference type="EMBL" id="CAG9794754.1"/>
    </source>
</evidence>
<feature type="domain" description="C2H2-type" evidence="12">
    <location>
        <begin position="333"/>
        <end position="361"/>
    </location>
</feature>
<evidence type="ECO:0000256" key="7">
    <source>
        <dbReference type="ARBA" id="ARBA00023163"/>
    </source>
</evidence>
<dbReference type="GO" id="GO:0005634">
    <property type="term" value="C:nucleus"/>
    <property type="evidence" value="ECO:0007669"/>
    <property type="project" value="UniProtKB-SubCell"/>
</dbReference>
<dbReference type="InterPro" id="IPR013087">
    <property type="entry name" value="Znf_C2H2_type"/>
</dbReference>
<gene>
    <name evidence="14" type="ORF">DIATSA_LOCUS12106</name>
</gene>
<dbReference type="GO" id="GO:0008270">
    <property type="term" value="F:zinc ion binding"/>
    <property type="evidence" value="ECO:0007669"/>
    <property type="project" value="UniProtKB-UniRule"/>
</dbReference>
<keyword evidence="7" id="KW-0804">Transcription</keyword>
<feature type="compositionally biased region" description="Acidic residues" evidence="11">
    <location>
        <begin position="124"/>
        <end position="150"/>
    </location>
</feature>
<evidence type="ECO:0000256" key="2">
    <source>
        <dbReference type="ARBA" id="ARBA00022723"/>
    </source>
</evidence>
<feature type="domain" description="C2H2-type" evidence="12">
    <location>
        <begin position="304"/>
        <end position="332"/>
    </location>
</feature>
<dbReference type="FunFam" id="3.30.160.60:FF:000099">
    <property type="entry name" value="Zinc finger protein 79"/>
    <property type="match status" value="1"/>
</dbReference>
<keyword evidence="6" id="KW-0805">Transcription regulation</keyword>
<evidence type="ECO:0000256" key="8">
    <source>
        <dbReference type="ARBA" id="ARBA00023242"/>
    </source>
</evidence>
<name>A0A9N9RDM8_9NEOP</name>
<feature type="binding site" evidence="10">
    <location>
        <position position="52"/>
    </location>
    <ligand>
        <name>Zn(2+)</name>
        <dbReference type="ChEBI" id="CHEBI:29105"/>
    </ligand>
</feature>
<evidence type="ECO:0000256" key="1">
    <source>
        <dbReference type="ARBA" id="ARBA00004123"/>
    </source>
</evidence>
<protein>
    <submittedName>
        <fullName evidence="14">Uncharacterized protein</fullName>
    </submittedName>
</protein>
<dbReference type="InterPro" id="IPR036236">
    <property type="entry name" value="Znf_C2H2_sf"/>
</dbReference>
<reference evidence="14" key="2">
    <citation type="submission" date="2022-10" db="EMBL/GenBank/DDBJ databases">
        <authorList>
            <consortium name="ENA_rothamsted_submissions"/>
            <consortium name="culmorum"/>
            <person name="King R."/>
        </authorList>
    </citation>
    <scope>NUCLEOTIDE SEQUENCE</scope>
</reference>
<evidence type="ECO:0000313" key="15">
    <source>
        <dbReference type="Proteomes" id="UP001153714"/>
    </source>
</evidence>
<dbReference type="PROSITE" id="PS51915">
    <property type="entry name" value="ZAD"/>
    <property type="match status" value="1"/>
</dbReference>
<feature type="domain" description="C2H2-type" evidence="12">
    <location>
        <begin position="220"/>
        <end position="247"/>
    </location>
</feature>
<dbReference type="Gene3D" id="3.40.1800.20">
    <property type="match status" value="1"/>
</dbReference>
<keyword evidence="4 9" id="KW-0863">Zinc-finger</keyword>
<keyword evidence="8" id="KW-0539">Nucleus</keyword>
<organism evidence="14 15">
    <name type="scientific">Diatraea saccharalis</name>
    <name type="common">sugarcane borer</name>
    <dbReference type="NCBI Taxonomy" id="40085"/>
    <lineage>
        <taxon>Eukaryota</taxon>
        <taxon>Metazoa</taxon>
        <taxon>Ecdysozoa</taxon>
        <taxon>Arthropoda</taxon>
        <taxon>Hexapoda</taxon>
        <taxon>Insecta</taxon>
        <taxon>Pterygota</taxon>
        <taxon>Neoptera</taxon>
        <taxon>Endopterygota</taxon>
        <taxon>Lepidoptera</taxon>
        <taxon>Glossata</taxon>
        <taxon>Ditrysia</taxon>
        <taxon>Pyraloidea</taxon>
        <taxon>Crambidae</taxon>
        <taxon>Crambinae</taxon>
        <taxon>Diatraea</taxon>
    </lineage>
</organism>
<dbReference type="PROSITE" id="PS00028">
    <property type="entry name" value="ZINC_FINGER_C2H2_1"/>
    <property type="match status" value="5"/>
</dbReference>
<evidence type="ECO:0000256" key="9">
    <source>
        <dbReference type="PROSITE-ProRule" id="PRU00042"/>
    </source>
</evidence>
<dbReference type="InterPro" id="IPR050331">
    <property type="entry name" value="Zinc_finger"/>
</dbReference>
<feature type="binding site" evidence="10">
    <location>
        <position position="95"/>
    </location>
    <ligand>
        <name>Zn(2+)</name>
        <dbReference type="ChEBI" id="CHEBI:29105"/>
    </ligand>
</feature>
<keyword evidence="2 10" id="KW-0479">Metal-binding</keyword>
<dbReference type="OrthoDB" id="654211at2759"/>
<feature type="binding site" evidence="10">
    <location>
        <position position="98"/>
    </location>
    <ligand>
        <name>Zn(2+)</name>
        <dbReference type="ChEBI" id="CHEBI:29105"/>
    </ligand>
</feature>
<dbReference type="AlphaFoldDB" id="A0A9N9RDM8"/>
<dbReference type="SUPFAM" id="SSF57667">
    <property type="entry name" value="beta-beta-alpha zinc fingers"/>
    <property type="match status" value="3"/>
</dbReference>
<dbReference type="InterPro" id="IPR012934">
    <property type="entry name" value="Znf_AD"/>
</dbReference>
<evidence type="ECO:0000256" key="3">
    <source>
        <dbReference type="ARBA" id="ARBA00022737"/>
    </source>
</evidence>
<evidence type="ECO:0000256" key="6">
    <source>
        <dbReference type="ARBA" id="ARBA00023015"/>
    </source>
</evidence>
<dbReference type="FunFam" id="3.30.160.60:FF:002343">
    <property type="entry name" value="Zinc finger protein 33A"/>
    <property type="match status" value="1"/>
</dbReference>
<dbReference type="Pfam" id="PF00096">
    <property type="entry name" value="zf-C2H2"/>
    <property type="match status" value="5"/>
</dbReference>
<feature type="domain" description="C2H2-type" evidence="12">
    <location>
        <begin position="248"/>
        <end position="275"/>
    </location>
</feature>
<dbReference type="Proteomes" id="UP001153714">
    <property type="component" value="Chromosome 7"/>
</dbReference>
<keyword evidence="15" id="KW-1185">Reference proteome</keyword>
<reference evidence="14" key="1">
    <citation type="submission" date="2021-12" db="EMBL/GenBank/DDBJ databases">
        <authorList>
            <person name="King R."/>
        </authorList>
    </citation>
    <scope>NUCLEOTIDE SEQUENCE</scope>
</reference>
<dbReference type="EMBL" id="OU893338">
    <property type="protein sequence ID" value="CAG9794754.1"/>
    <property type="molecule type" value="Genomic_DNA"/>
</dbReference>
<feature type="region of interest" description="Disordered" evidence="11">
    <location>
        <begin position="19"/>
        <end position="45"/>
    </location>
</feature>
<dbReference type="Gene3D" id="3.30.160.60">
    <property type="entry name" value="Classic Zinc Finger"/>
    <property type="match status" value="6"/>
</dbReference>
<comment type="subcellular location">
    <subcellularLocation>
        <location evidence="1">Nucleus</location>
    </subcellularLocation>
</comment>
<evidence type="ECO:0000256" key="4">
    <source>
        <dbReference type="ARBA" id="ARBA00022771"/>
    </source>
</evidence>
<evidence type="ECO:0000259" key="12">
    <source>
        <dbReference type="PROSITE" id="PS50157"/>
    </source>
</evidence>
<evidence type="ECO:0000256" key="11">
    <source>
        <dbReference type="SAM" id="MobiDB-lite"/>
    </source>
</evidence>
<dbReference type="PROSITE" id="PS50157">
    <property type="entry name" value="ZINC_FINGER_C2H2_2"/>
    <property type="match status" value="5"/>
</dbReference>
<sequence>MGPLLIFKMLHCKQISTRRGKKRSTNIKAVDDSSSDADDKNETKVEEETRSCRVCMNEGNIPIFGNNLVEDVSESLRDFGGIELEDKDAYPKYLCSSCYTQLLNAISFRKTAQKTDQLLRNPEEETIDPIEPSLDDDNTNGSVEMDDDEPYEYKNKKVKKERKWRCKRCDLDFKGFEDYQAHRLSDEHENFRQTCPICNKSFMHSSFRNHMKLHGQEKPYMCDFCGKKFRMQGQFSRHRATHIDDLPFQCSLCPYRGRFNECLKMHMRTHTGEKPYQCAECPARFVNKGNLTRHILIHKEERDFKCDVCDRGFYTKREFELHLKVDHTGVKDHVCHLCGKAFGYRRQMLKHQLKVHKREKLRGGRVPVYLTLESERRRREMAENQML</sequence>
<evidence type="ECO:0000256" key="5">
    <source>
        <dbReference type="ARBA" id="ARBA00022833"/>
    </source>
</evidence>
<feature type="region of interest" description="Disordered" evidence="11">
    <location>
        <begin position="120"/>
        <end position="151"/>
    </location>
</feature>
<keyword evidence="3" id="KW-0677">Repeat</keyword>
<feature type="binding site" evidence="10">
    <location>
        <position position="55"/>
    </location>
    <ligand>
        <name>Zn(2+)</name>
        <dbReference type="ChEBI" id="CHEBI:29105"/>
    </ligand>
</feature>
<dbReference type="SMART" id="SM00355">
    <property type="entry name" value="ZnF_C2H2"/>
    <property type="match status" value="7"/>
</dbReference>
<proteinExistence type="predicted"/>
<evidence type="ECO:0000259" key="13">
    <source>
        <dbReference type="PROSITE" id="PS51915"/>
    </source>
</evidence>
<dbReference type="Pfam" id="PF07776">
    <property type="entry name" value="zf-AD"/>
    <property type="match status" value="1"/>
</dbReference>
<evidence type="ECO:0000256" key="10">
    <source>
        <dbReference type="PROSITE-ProRule" id="PRU01263"/>
    </source>
</evidence>
<dbReference type="PANTHER" id="PTHR16515:SF66">
    <property type="entry name" value="C2H2-TYPE DOMAIN-CONTAINING PROTEIN"/>
    <property type="match status" value="1"/>
</dbReference>
<dbReference type="GO" id="GO:0003677">
    <property type="term" value="F:DNA binding"/>
    <property type="evidence" value="ECO:0007669"/>
    <property type="project" value="UniProtKB-KW"/>
</dbReference>
<feature type="domain" description="C2H2-type" evidence="12">
    <location>
        <begin position="276"/>
        <end position="303"/>
    </location>
</feature>